<dbReference type="GO" id="GO:0008484">
    <property type="term" value="F:sulfuric ester hydrolase activity"/>
    <property type="evidence" value="ECO:0007669"/>
    <property type="project" value="TreeGrafter"/>
</dbReference>
<name>A0A934VSS5_9BACT</name>
<proteinExistence type="predicted"/>
<dbReference type="PANTHER" id="PTHR45953:SF1">
    <property type="entry name" value="IDURONATE 2-SULFATASE"/>
    <property type="match status" value="1"/>
</dbReference>
<evidence type="ECO:0000259" key="3">
    <source>
        <dbReference type="Pfam" id="PF00884"/>
    </source>
</evidence>
<dbReference type="InterPro" id="IPR017850">
    <property type="entry name" value="Alkaline_phosphatase_core_sf"/>
</dbReference>
<dbReference type="PANTHER" id="PTHR45953">
    <property type="entry name" value="IDURONATE 2-SULFATASE"/>
    <property type="match status" value="1"/>
</dbReference>
<evidence type="ECO:0000313" key="5">
    <source>
        <dbReference type="Proteomes" id="UP000617628"/>
    </source>
</evidence>
<dbReference type="AlphaFoldDB" id="A0A934VSS5"/>
<dbReference type="SUPFAM" id="SSF53649">
    <property type="entry name" value="Alkaline phosphatase-like"/>
    <property type="match status" value="1"/>
</dbReference>
<dbReference type="Proteomes" id="UP000617628">
    <property type="component" value="Unassembled WGS sequence"/>
</dbReference>
<organism evidence="4 5">
    <name type="scientific">Pelagicoccus mobilis</name>
    <dbReference type="NCBI Taxonomy" id="415221"/>
    <lineage>
        <taxon>Bacteria</taxon>
        <taxon>Pseudomonadati</taxon>
        <taxon>Verrucomicrobiota</taxon>
        <taxon>Opitutia</taxon>
        <taxon>Puniceicoccales</taxon>
        <taxon>Pelagicoccaceae</taxon>
        <taxon>Pelagicoccus</taxon>
    </lineage>
</organism>
<dbReference type="GO" id="GO:0046872">
    <property type="term" value="F:metal ion binding"/>
    <property type="evidence" value="ECO:0007669"/>
    <property type="project" value="UniProtKB-KW"/>
</dbReference>
<feature type="domain" description="Sulfatase N-terminal" evidence="3">
    <location>
        <begin position="8"/>
        <end position="384"/>
    </location>
</feature>
<evidence type="ECO:0000256" key="2">
    <source>
        <dbReference type="ARBA" id="ARBA00022801"/>
    </source>
</evidence>
<evidence type="ECO:0000256" key="1">
    <source>
        <dbReference type="ARBA" id="ARBA00022723"/>
    </source>
</evidence>
<dbReference type="Gene3D" id="3.40.720.10">
    <property type="entry name" value="Alkaline Phosphatase, subunit A"/>
    <property type="match status" value="1"/>
</dbReference>
<sequence>MKNSKPRLVMLITTDEQRRDTLGIYGCEAISTPHIDSIGLQGECFDQAYTVSPWCMPSRCSILTGMYPHSHGAYSNFSGDPLDPEIPNLYTSARTAGYSTAHFGKCHYERVRYGTFSPERTSASPGTRDYYMSLGIDHLALQDDKNVSIWQYDDYSRELETEELLDAYRRKAWNRKEGGVFEFPGQTCWHPDAWVGRKAREYIDEWNGERDLFVWLSFSGPHYPIDPPKEYLARVDQDRLPPIQKREGEWDHGERIHESSYHGPGKIDGCGYLETRACKDYDEEYWKRMRTHYLANMALIDEQVGSVLSAANRTFGNDSLIMFTSDHGDMLGNHGLWGKHNCAYDEVLRVPFLMKRPGAGGEGRRISERIQTIDIFPTISDWIGAGYTGVDGVTIDETVAGGGYEYTLAEGEGYYCVDDGRYRLVRAVVERNDSPVYELYDRIADPHLYNNLYRKGEFNEVFERLRGKVEEQTAICEIL</sequence>
<dbReference type="Pfam" id="PF00884">
    <property type="entry name" value="Sulfatase"/>
    <property type="match status" value="1"/>
</dbReference>
<dbReference type="EMBL" id="JAENIL010000045">
    <property type="protein sequence ID" value="MBK1879320.1"/>
    <property type="molecule type" value="Genomic_DNA"/>
</dbReference>
<gene>
    <name evidence="4" type="ORF">JIN87_20705</name>
</gene>
<evidence type="ECO:0000313" key="4">
    <source>
        <dbReference type="EMBL" id="MBK1879320.1"/>
    </source>
</evidence>
<keyword evidence="1" id="KW-0479">Metal-binding</keyword>
<accession>A0A934VSS5</accession>
<dbReference type="GO" id="GO:0005737">
    <property type="term" value="C:cytoplasm"/>
    <property type="evidence" value="ECO:0007669"/>
    <property type="project" value="TreeGrafter"/>
</dbReference>
<keyword evidence="2 4" id="KW-0378">Hydrolase</keyword>
<protein>
    <submittedName>
        <fullName evidence="4">Sulfatase-like hydrolase/transferase</fullName>
    </submittedName>
</protein>
<reference evidence="4" key="1">
    <citation type="submission" date="2021-01" db="EMBL/GenBank/DDBJ databases">
        <title>Modified the classification status of verrucomicrobia.</title>
        <authorList>
            <person name="Feng X."/>
        </authorList>
    </citation>
    <scope>NUCLEOTIDE SEQUENCE</scope>
    <source>
        <strain evidence="4">KCTC 13126</strain>
    </source>
</reference>
<dbReference type="InterPro" id="IPR000917">
    <property type="entry name" value="Sulfatase_N"/>
</dbReference>
<comment type="caution">
    <text evidence="4">The sequence shown here is derived from an EMBL/GenBank/DDBJ whole genome shotgun (WGS) entry which is preliminary data.</text>
</comment>
<keyword evidence="5" id="KW-1185">Reference proteome</keyword>